<feature type="binding site" description="axial binding residue" evidence="5">
    <location>
        <position position="426"/>
    </location>
    <ligand>
        <name>heme</name>
        <dbReference type="ChEBI" id="CHEBI:30413"/>
    </ligand>
    <ligandPart>
        <name>Fe</name>
        <dbReference type="ChEBI" id="CHEBI:18248"/>
    </ligandPart>
</feature>
<evidence type="ECO:0000256" key="1">
    <source>
        <dbReference type="ARBA" id="ARBA00001971"/>
    </source>
</evidence>
<dbReference type="InterPro" id="IPR050121">
    <property type="entry name" value="Cytochrome_P450_monoxygenase"/>
</dbReference>
<keyword evidence="3 6" id="KW-0560">Oxidoreductase</keyword>
<evidence type="ECO:0000256" key="5">
    <source>
        <dbReference type="PIRSR" id="PIRSR602401-1"/>
    </source>
</evidence>
<dbReference type="GO" id="GO:0016705">
    <property type="term" value="F:oxidoreductase activity, acting on paired donors, with incorporation or reduction of molecular oxygen"/>
    <property type="evidence" value="ECO:0007669"/>
    <property type="project" value="InterPro"/>
</dbReference>
<dbReference type="GO" id="GO:0004497">
    <property type="term" value="F:monooxygenase activity"/>
    <property type="evidence" value="ECO:0007669"/>
    <property type="project" value="UniProtKB-KW"/>
</dbReference>
<comment type="cofactor">
    <cofactor evidence="1 5">
        <name>heme</name>
        <dbReference type="ChEBI" id="CHEBI:30413"/>
    </cofactor>
</comment>
<reference evidence="8" key="1">
    <citation type="submission" date="2022-12" db="EMBL/GenBank/DDBJ databases">
        <authorList>
            <person name="Petersen C."/>
        </authorList>
    </citation>
    <scope>NUCLEOTIDE SEQUENCE</scope>
    <source>
        <strain evidence="8">IBT 29495</strain>
    </source>
</reference>
<evidence type="ECO:0000256" key="6">
    <source>
        <dbReference type="RuleBase" id="RU000461"/>
    </source>
</evidence>
<proteinExistence type="inferred from homology"/>
<keyword evidence="5 6" id="KW-0349">Heme</keyword>
<protein>
    <recommendedName>
        <fullName evidence="10">Cytochrome P450</fullName>
    </recommendedName>
</protein>
<gene>
    <name evidence="8" type="ORF">N7463_008862</name>
</gene>
<dbReference type="CDD" id="cd11062">
    <property type="entry name" value="CYP58-like"/>
    <property type="match status" value="1"/>
</dbReference>
<comment type="similarity">
    <text evidence="6">Belongs to the cytochrome P450 family.</text>
</comment>
<feature type="transmembrane region" description="Helical" evidence="7">
    <location>
        <begin position="12"/>
        <end position="31"/>
    </location>
</feature>
<dbReference type="PRINTS" id="PR00463">
    <property type="entry name" value="EP450I"/>
</dbReference>
<dbReference type="InterPro" id="IPR002401">
    <property type="entry name" value="Cyt_P450_E_grp-I"/>
</dbReference>
<dbReference type="GO" id="GO:0043386">
    <property type="term" value="P:mycotoxin biosynthetic process"/>
    <property type="evidence" value="ECO:0007669"/>
    <property type="project" value="UniProtKB-ARBA"/>
</dbReference>
<keyword evidence="9" id="KW-1185">Reference proteome</keyword>
<organism evidence="8 9">
    <name type="scientific">Penicillium fimorum</name>
    <dbReference type="NCBI Taxonomy" id="1882269"/>
    <lineage>
        <taxon>Eukaryota</taxon>
        <taxon>Fungi</taxon>
        <taxon>Dikarya</taxon>
        <taxon>Ascomycota</taxon>
        <taxon>Pezizomycotina</taxon>
        <taxon>Eurotiomycetes</taxon>
        <taxon>Eurotiomycetidae</taxon>
        <taxon>Eurotiales</taxon>
        <taxon>Aspergillaceae</taxon>
        <taxon>Penicillium</taxon>
    </lineage>
</organism>
<comment type="caution">
    <text evidence="8">The sequence shown here is derived from an EMBL/GenBank/DDBJ whole genome shotgun (WGS) entry which is preliminary data.</text>
</comment>
<dbReference type="EMBL" id="JAPWDS010000005">
    <property type="protein sequence ID" value="KAJ5496875.1"/>
    <property type="molecule type" value="Genomic_DNA"/>
</dbReference>
<evidence type="ECO:0000256" key="4">
    <source>
        <dbReference type="ARBA" id="ARBA00023004"/>
    </source>
</evidence>
<dbReference type="Gene3D" id="1.10.630.10">
    <property type="entry name" value="Cytochrome P450"/>
    <property type="match status" value="1"/>
</dbReference>
<accession>A0A9W9XQI4</accession>
<dbReference type="InterPro" id="IPR001128">
    <property type="entry name" value="Cyt_P450"/>
</dbReference>
<keyword evidence="6" id="KW-0503">Monooxygenase</keyword>
<keyword evidence="4 5" id="KW-0408">Iron</keyword>
<keyword evidence="7" id="KW-0472">Membrane</keyword>
<keyword evidence="7" id="KW-1133">Transmembrane helix</keyword>
<dbReference type="PROSITE" id="PS00086">
    <property type="entry name" value="CYTOCHROME_P450"/>
    <property type="match status" value="1"/>
</dbReference>
<dbReference type="OrthoDB" id="3945418at2759"/>
<name>A0A9W9XQI4_9EURO</name>
<dbReference type="PANTHER" id="PTHR24305">
    <property type="entry name" value="CYTOCHROME P450"/>
    <property type="match status" value="1"/>
</dbReference>
<dbReference type="GO" id="GO:0005506">
    <property type="term" value="F:iron ion binding"/>
    <property type="evidence" value="ECO:0007669"/>
    <property type="project" value="InterPro"/>
</dbReference>
<dbReference type="InterPro" id="IPR036396">
    <property type="entry name" value="Cyt_P450_sf"/>
</dbReference>
<evidence type="ECO:0000256" key="2">
    <source>
        <dbReference type="ARBA" id="ARBA00022723"/>
    </source>
</evidence>
<dbReference type="Pfam" id="PF00067">
    <property type="entry name" value="p450"/>
    <property type="match status" value="1"/>
</dbReference>
<reference evidence="8" key="2">
    <citation type="journal article" date="2023" name="IMA Fungus">
        <title>Comparative genomic study of the Penicillium genus elucidates a diverse pangenome and 15 lateral gene transfer events.</title>
        <authorList>
            <person name="Petersen C."/>
            <person name="Sorensen T."/>
            <person name="Nielsen M.R."/>
            <person name="Sondergaard T.E."/>
            <person name="Sorensen J.L."/>
            <person name="Fitzpatrick D.A."/>
            <person name="Frisvad J.C."/>
            <person name="Nielsen K.L."/>
        </authorList>
    </citation>
    <scope>NUCLEOTIDE SEQUENCE</scope>
    <source>
        <strain evidence="8">IBT 29495</strain>
    </source>
</reference>
<sequence length="486" mass="54022">MSDETCSDPTMALILVLCLAGFAGLACKLIYRLYLHPLSRVPGPKIAACTSLWLAYHTYIGDECTAIFNLHRKYGPVLRVAPYDVDIASGDAIDPIYIARGGFPKSPAYSKFHIDGHSTIFSTLTLQERAARVKAVAPLFSTASLRQSKQVLSQVFEDFVARLRREADKGTPVNILNVSRCMAIDAVSAYLFQERYGALREDAGLMSASPFVDAYVGVGAFFNVAPGRLGDYVVATMERVLSTEATAKAFELMNSFTNQLVKAATAKSGSFQSRLLEKQSPLQSQIELKDVCFAGTDSTSMNTATILWYLAKYPEIYNRLREEIRQTTEKGEDPATCDYLRGTIREGLRLSWANPIRLPRTVPDNGWNYHQFHFPAGTSVGIASFQLHQDETVFINPLQFLPERWLQPTNEMLTHFFAFGKGTRTCIAQNLGTLELTMAILRVVEADLLRGASVVGDGPIRIKEWFNSRVEGEEILINLRSNRTGE</sequence>
<evidence type="ECO:0000256" key="7">
    <source>
        <dbReference type="SAM" id="Phobius"/>
    </source>
</evidence>
<dbReference type="InterPro" id="IPR017972">
    <property type="entry name" value="Cyt_P450_CS"/>
</dbReference>
<dbReference type="SUPFAM" id="SSF48264">
    <property type="entry name" value="Cytochrome P450"/>
    <property type="match status" value="1"/>
</dbReference>
<keyword evidence="7" id="KW-0812">Transmembrane</keyword>
<dbReference type="GO" id="GO:0020037">
    <property type="term" value="F:heme binding"/>
    <property type="evidence" value="ECO:0007669"/>
    <property type="project" value="InterPro"/>
</dbReference>
<dbReference type="AlphaFoldDB" id="A0A9W9XQI4"/>
<keyword evidence="2 5" id="KW-0479">Metal-binding</keyword>
<evidence type="ECO:0008006" key="10">
    <source>
        <dbReference type="Google" id="ProtNLM"/>
    </source>
</evidence>
<evidence type="ECO:0000313" key="8">
    <source>
        <dbReference type="EMBL" id="KAJ5496875.1"/>
    </source>
</evidence>
<evidence type="ECO:0000313" key="9">
    <source>
        <dbReference type="Proteomes" id="UP001149954"/>
    </source>
</evidence>
<evidence type="ECO:0000256" key="3">
    <source>
        <dbReference type="ARBA" id="ARBA00023002"/>
    </source>
</evidence>
<dbReference type="PANTHER" id="PTHR24305:SF156">
    <property type="entry name" value="P450, PUTATIVE (EUROFUNG)-RELATED"/>
    <property type="match status" value="1"/>
</dbReference>
<dbReference type="Proteomes" id="UP001149954">
    <property type="component" value="Unassembled WGS sequence"/>
</dbReference>